<reference evidence="1 2" key="2">
    <citation type="journal article" date="2022" name="Mol. Ecol. Resour.">
        <title>The genomes of chicory, endive, great burdock and yacon provide insights into Asteraceae paleo-polyploidization history and plant inulin production.</title>
        <authorList>
            <person name="Fan W."/>
            <person name="Wang S."/>
            <person name="Wang H."/>
            <person name="Wang A."/>
            <person name="Jiang F."/>
            <person name="Liu H."/>
            <person name="Zhao H."/>
            <person name="Xu D."/>
            <person name="Zhang Y."/>
        </authorList>
    </citation>
    <scope>NUCLEOTIDE SEQUENCE [LARGE SCALE GENOMIC DNA]</scope>
    <source>
        <strain evidence="2">cv. Niubang</strain>
    </source>
</reference>
<keyword evidence="2" id="KW-1185">Reference proteome</keyword>
<organism evidence="1 2">
    <name type="scientific">Arctium lappa</name>
    <name type="common">Greater burdock</name>
    <name type="synonym">Lappa major</name>
    <dbReference type="NCBI Taxonomy" id="4217"/>
    <lineage>
        <taxon>Eukaryota</taxon>
        <taxon>Viridiplantae</taxon>
        <taxon>Streptophyta</taxon>
        <taxon>Embryophyta</taxon>
        <taxon>Tracheophyta</taxon>
        <taxon>Spermatophyta</taxon>
        <taxon>Magnoliopsida</taxon>
        <taxon>eudicotyledons</taxon>
        <taxon>Gunneridae</taxon>
        <taxon>Pentapetalae</taxon>
        <taxon>asterids</taxon>
        <taxon>campanulids</taxon>
        <taxon>Asterales</taxon>
        <taxon>Asteraceae</taxon>
        <taxon>Carduoideae</taxon>
        <taxon>Cardueae</taxon>
        <taxon>Arctiinae</taxon>
        <taxon>Arctium</taxon>
    </lineage>
</organism>
<dbReference type="Proteomes" id="UP001055879">
    <property type="component" value="Linkage Group LG03"/>
</dbReference>
<evidence type="ECO:0000313" key="2">
    <source>
        <dbReference type="Proteomes" id="UP001055879"/>
    </source>
</evidence>
<accession>A0ACB9DG83</accession>
<gene>
    <name evidence="1" type="ORF">L6452_08052</name>
</gene>
<dbReference type="EMBL" id="CM042049">
    <property type="protein sequence ID" value="KAI3745649.1"/>
    <property type="molecule type" value="Genomic_DNA"/>
</dbReference>
<proteinExistence type="predicted"/>
<reference evidence="2" key="1">
    <citation type="journal article" date="2022" name="Mol. Ecol. Resour.">
        <title>The genomes of chicory, endive, great burdock and yacon provide insights into Asteraceae palaeo-polyploidization history and plant inulin production.</title>
        <authorList>
            <person name="Fan W."/>
            <person name="Wang S."/>
            <person name="Wang H."/>
            <person name="Wang A."/>
            <person name="Jiang F."/>
            <person name="Liu H."/>
            <person name="Zhao H."/>
            <person name="Xu D."/>
            <person name="Zhang Y."/>
        </authorList>
    </citation>
    <scope>NUCLEOTIDE SEQUENCE [LARGE SCALE GENOMIC DNA]</scope>
    <source>
        <strain evidence="2">cv. Niubang</strain>
    </source>
</reference>
<protein>
    <submittedName>
        <fullName evidence="1">Uncharacterized protein</fullName>
    </submittedName>
</protein>
<evidence type="ECO:0000313" key="1">
    <source>
        <dbReference type="EMBL" id="KAI3745649.1"/>
    </source>
</evidence>
<name>A0ACB9DG83_ARCLA</name>
<comment type="caution">
    <text evidence="1">The sequence shown here is derived from an EMBL/GenBank/DDBJ whole genome shotgun (WGS) entry which is preliminary data.</text>
</comment>
<sequence>MDTTDFWCGDSELSKKIFLDKILEKDIGLNAMPLSFVNGCLKNQRRKENIEAAKKRIEKIRRPSVAANESGDLCVRLPVCSSKRKRRDTDWEDFVIETLLLHQVKEEEIKKGYYNTLLDLHVFNSGDCSSSFELLIERLLEDGTATVTKE</sequence>